<dbReference type="Gene3D" id="2.60.120.620">
    <property type="entry name" value="q2cbj1_9rhob like domain"/>
    <property type="match status" value="1"/>
</dbReference>
<accession>A0AAV7K2L4</accession>
<dbReference type="GO" id="GO:0016020">
    <property type="term" value="C:membrane"/>
    <property type="evidence" value="ECO:0007669"/>
    <property type="project" value="TreeGrafter"/>
</dbReference>
<dbReference type="InterPro" id="IPR039210">
    <property type="entry name" value="OGFOD3"/>
</dbReference>
<keyword evidence="5" id="KW-0472">Membrane</keyword>
<feature type="region of interest" description="Disordered" evidence="4">
    <location>
        <begin position="1"/>
        <end position="21"/>
    </location>
</feature>
<evidence type="ECO:0000256" key="1">
    <source>
        <dbReference type="ARBA" id="ARBA00001961"/>
    </source>
</evidence>
<name>A0AAV7K2L4_9METZ</name>
<dbReference type="AlphaFoldDB" id="A0AAV7K2L4"/>
<proteinExistence type="predicted"/>
<evidence type="ECO:0000256" key="3">
    <source>
        <dbReference type="ARBA" id="ARBA00023002"/>
    </source>
</evidence>
<sequence length="307" mass="35217">MESKNRLKRRRINEVNSNTHTTTLPTGETNTYFCQRILFFLCYILGVILLCYLGITYLLRTDYTDSPGQDITYNITCQPSEHDKVYPNCSPNNCARILVNEFLTPHRVSQLVRLVKKALEHGRSDGGASIFDFNSGAISKGDKFINVYSIHTATGEDPVFNDGEFNILYEIIDRVHMRIAGYFGLNKENLYLTNPTFFSEMTARPARTIHDEYWHTHIDKQTYESFEYTSLLYLSEYDRDFKGGSFTYVDNGKESGMTIQPRPGLLSIFTSGNENPHKVEKIRDGVRYALTIGFTCDPNKRINLSNN</sequence>
<keyword evidence="5" id="KW-0812">Transmembrane</keyword>
<feature type="transmembrane region" description="Helical" evidence="5">
    <location>
        <begin position="37"/>
        <end position="59"/>
    </location>
</feature>
<dbReference type="GO" id="GO:0005506">
    <property type="term" value="F:iron ion binding"/>
    <property type="evidence" value="ECO:0007669"/>
    <property type="project" value="InterPro"/>
</dbReference>
<evidence type="ECO:0000256" key="4">
    <source>
        <dbReference type="SAM" id="MobiDB-lite"/>
    </source>
</evidence>
<dbReference type="InterPro" id="IPR006620">
    <property type="entry name" value="Pro_4_hyd_alph"/>
</dbReference>
<organism evidence="7 8">
    <name type="scientific">Oopsacas minuta</name>
    <dbReference type="NCBI Taxonomy" id="111878"/>
    <lineage>
        <taxon>Eukaryota</taxon>
        <taxon>Metazoa</taxon>
        <taxon>Porifera</taxon>
        <taxon>Hexactinellida</taxon>
        <taxon>Hexasterophora</taxon>
        <taxon>Lyssacinosida</taxon>
        <taxon>Leucopsacidae</taxon>
        <taxon>Oopsacas</taxon>
    </lineage>
</organism>
<feature type="domain" description="Prolyl 4-hydroxylase alpha subunit" evidence="6">
    <location>
        <begin position="94"/>
        <end position="295"/>
    </location>
</feature>
<evidence type="ECO:0000256" key="5">
    <source>
        <dbReference type="SAM" id="Phobius"/>
    </source>
</evidence>
<evidence type="ECO:0000256" key="2">
    <source>
        <dbReference type="ARBA" id="ARBA00022964"/>
    </source>
</evidence>
<protein>
    <submittedName>
        <fullName evidence="7">2-oxoglutarate and iron-dependent oxygenase domain-containing protein 3-like</fullName>
    </submittedName>
</protein>
<evidence type="ECO:0000259" key="6">
    <source>
        <dbReference type="SMART" id="SM00702"/>
    </source>
</evidence>
<dbReference type="Proteomes" id="UP001165289">
    <property type="component" value="Unassembled WGS sequence"/>
</dbReference>
<dbReference type="GO" id="GO:0016705">
    <property type="term" value="F:oxidoreductase activity, acting on paired donors, with incorporation or reduction of molecular oxygen"/>
    <property type="evidence" value="ECO:0007669"/>
    <property type="project" value="InterPro"/>
</dbReference>
<feature type="compositionally biased region" description="Basic residues" evidence="4">
    <location>
        <begin position="1"/>
        <end position="11"/>
    </location>
</feature>
<keyword evidence="5" id="KW-1133">Transmembrane helix</keyword>
<dbReference type="InterPro" id="IPR044862">
    <property type="entry name" value="Pro_4_hyd_alph_FE2OG_OXY"/>
</dbReference>
<dbReference type="Pfam" id="PF13640">
    <property type="entry name" value="2OG-FeII_Oxy_3"/>
    <property type="match status" value="1"/>
</dbReference>
<comment type="caution">
    <text evidence="7">The sequence shown here is derived from an EMBL/GenBank/DDBJ whole genome shotgun (WGS) entry which is preliminary data.</text>
</comment>
<dbReference type="PANTHER" id="PTHR14650:SF1">
    <property type="entry name" value="2-OXOGLUTARATE AND IRON-DEPENDENT OXYGENASE DOMAIN-CONTAINING PROTEIN 3"/>
    <property type="match status" value="1"/>
</dbReference>
<keyword evidence="8" id="KW-1185">Reference proteome</keyword>
<dbReference type="EMBL" id="JAKMXF010000188">
    <property type="protein sequence ID" value="KAI6655483.1"/>
    <property type="molecule type" value="Genomic_DNA"/>
</dbReference>
<reference evidence="7 8" key="1">
    <citation type="journal article" date="2023" name="BMC Biol.">
        <title>The compact genome of the sponge Oopsacas minuta (Hexactinellida) is lacking key metazoan core genes.</title>
        <authorList>
            <person name="Santini S."/>
            <person name="Schenkelaars Q."/>
            <person name="Jourda C."/>
            <person name="Duchesne M."/>
            <person name="Belahbib H."/>
            <person name="Rocher C."/>
            <person name="Selva M."/>
            <person name="Riesgo A."/>
            <person name="Vervoort M."/>
            <person name="Leys S.P."/>
            <person name="Kodjabachian L."/>
            <person name="Le Bivic A."/>
            <person name="Borchiellini C."/>
            <person name="Claverie J.M."/>
            <person name="Renard E."/>
        </authorList>
    </citation>
    <scope>NUCLEOTIDE SEQUENCE [LARGE SCALE GENOMIC DNA]</scope>
    <source>
        <strain evidence="7">SPO-2</strain>
    </source>
</reference>
<dbReference type="GO" id="GO:0031418">
    <property type="term" value="F:L-ascorbic acid binding"/>
    <property type="evidence" value="ECO:0007669"/>
    <property type="project" value="InterPro"/>
</dbReference>
<evidence type="ECO:0000313" key="8">
    <source>
        <dbReference type="Proteomes" id="UP001165289"/>
    </source>
</evidence>
<comment type="cofactor">
    <cofactor evidence="1">
        <name>L-ascorbate</name>
        <dbReference type="ChEBI" id="CHEBI:38290"/>
    </cofactor>
</comment>
<dbReference type="GO" id="GO:0051213">
    <property type="term" value="F:dioxygenase activity"/>
    <property type="evidence" value="ECO:0007669"/>
    <property type="project" value="UniProtKB-KW"/>
</dbReference>
<dbReference type="SMART" id="SM00702">
    <property type="entry name" value="P4Hc"/>
    <property type="match status" value="1"/>
</dbReference>
<dbReference type="PANTHER" id="PTHR14650">
    <property type="entry name" value="PROLYL HYDROXYLASE-RELATED"/>
    <property type="match status" value="1"/>
</dbReference>
<keyword evidence="2" id="KW-0223">Dioxygenase</keyword>
<evidence type="ECO:0000313" key="7">
    <source>
        <dbReference type="EMBL" id="KAI6655483.1"/>
    </source>
</evidence>
<gene>
    <name evidence="7" type="ORF">LOD99_1982</name>
</gene>
<keyword evidence="3" id="KW-0560">Oxidoreductase</keyword>